<dbReference type="EMBL" id="AY682195">
    <property type="protein sequence ID" value="AAV35828.1"/>
    <property type="molecule type" value="Genomic_DNA"/>
</dbReference>
<dbReference type="RefSeq" id="YP_164643.1">
    <property type="nucleotide sequence ID" value="NC_006565.1"/>
</dbReference>
<evidence type="ECO:0000313" key="2">
    <source>
        <dbReference type="Proteomes" id="UP000002117"/>
    </source>
</evidence>
<keyword evidence="2" id="KW-1185">Reference proteome</keyword>
<dbReference type="KEGG" id="vg:3197412"/>
<name>Q5ULV6_9CAUD</name>
<organism evidence="1 2">
    <name type="scientific">Lactobacillus phage LP65</name>
    <dbReference type="NCBI Taxonomy" id="2892344"/>
    <lineage>
        <taxon>Viruses</taxon>
        <taxon>Duplodnaviria</taxon>
        <taxon>Heunggongvirae</taxon>
        <taxon>Uroviricota</taxon>
        <taxon>Caudoviricetes</taxon>
        <taxon>Herelleviridae</taxon>
        <taxon>Salchichonvirus</taxon>
        <taxon>Salchichonvirus LP65</taxon>
    </lineage>
</organism>
<proteinExistence type="predicted"/>
<protein>
    <submittedName>
        <fullName evidence="1">Orf8</fullName>
    </submittedName>
</protein>
<dbReference type="Proteomes" id="UP000002117">
    <property type="component" value="Segment"/>
</dbReference>
<accession>Q5ULV6</accession>
<gene>
    <name evidence="1" type="ORF">orf8</name>
</gene>
<reference evidence="1 2" key="1">
    <citation type="journal article" date="2004" name="J. Bacteriol.">
        <title>Lactobacillus plantarum bacteriophage LP65: a new member of the SPO1-like genus of the family Myoviridae.</title>
        <authorList>
            <person name="Chibani-Chennoufi S."/>
            <person name="Dillmann M.L."/>
            <person name="Marvin-Guy L."/>
            <person name="Rami-Shojaei S."/>
            <person name="Brussow H."/>
        </authorList>
    </citation>
    <scope>NUCLEOTIDE SEQUENCE</scope>
</reference>
<sequence>MKFSEAMQELLKGKKVRMVDWDKDQYITSGLGGYVTWPDGSAYNPHTSHIMEDWEEYHSLKAGSRFVKDGQLYRVVLINPLLWGLIDTSEWVVVYSDRTLNDLENRISSLGLQQLD</sequence>
<evidence type="ECO:0000313" key="1">
    <source>
        <dbReference type="EMBL" id="AAV35828.1"/>
    </source>
</evidence>